<dbReference type="STRING" id="200361.A0A453NPY5"/>
<evidence type="ECO:0000313" key="2">
    <source>
        <dbReference type="Proteomes" id="UP000015105"/>
    </source>
</evidence>
<evidence type="ECO:0000313" key="1">
    <source>
        <dbReference type="EnsemblPlants" id="AET6Gv20443600.1"/>
    </source>
</evidence>
<dbReference type="PANTHER" id="PTHR11223:SF11">
    <property type="entry name" value="OS11G0519500 PROTEIN"/>
    <property type="match status" value="1"/>
</dbReference>
<dbReference type="EnsemblPlants" id="AET6Gv20443600.1">
    <property type="protein sequence ID" value="AET6Gv20443600.1"/>
    <property type="gene ID" value="AET6Gv20443600"/>
</dbReference>
<keyword evidence="2" id="KW-1185">Reference proteome</keyword>
<dbReference type="GO" id="GO:0005049">
    <property type="term" value="F:nuclear export signal receptor activity"/>
    <property type="evidence" value="ECO:0007669"/>
    <property type="project" value="InterPro"/>
</dbReference>
<proteinExistence type="predicted"/>
<dbReference type="GO" id="GO:0005634">
    <property type="term" value="C:nucleus"/>
    <property type="evidence" value="ECO:0007669"/>
    <property type="project" value="TreeGrafter"/>
</dbReference>
<dbReference type="GO" id="GO:0005737">
    <property type="term" value="C:cytoplasm"/>
    <property type="evidence" value="ECO:0007669"/>
    <property type="project" value="TreeGrafter"/>
</dbReference>
<dbReference type="AlphaFoldDB" id="A0A453NPY5"/>
<dbReference type="PANTHER" id="PTHR11223">
    <property type="entry name" value="EXPORTIN 1/5"/>
    <property type="match status" value="1"/>
</dbReference>
<dbReference type="GO" id="GO:0000056">
    <property type="term" value="P:ribosomal small subunit export from nucleus"/>
    <property type="evidence" value="ECO:0007669"/>
    <property type="project" value="TreeGrafter"/>
</dbReference>
<sequence>PEGRMADFELKRQLGALVNELEEKGFFNTANNSADWENKLFSERVDKFNNEVFAGHHLPKYYVFRGIIDYRSILMRKGSSQQAAFSEVVDEVCDRWIESCEEFWMETSYHEHLFYDIVRRPLEQVFTTDTMSRY</sequence>
<protein>
    <submittedName>
        <fullName evidence="1">Uncharacterized protein</fullName>
    </submittedName>
</protein>
<dbReference type="GO" id="GO:0006611">
    <property type="term" value="P:protein export from nucleus"/>
    <property type="evidence" value="ECO:0007669"/>
    <property type="project" value="InterPro"/>
</dbReference>
<organism evidence="1 2">
    <name type="scientific">Aegilops tauschii subsp. strangulata</name>
    <name type="common">Goatgrass</name>
    <dbReference type="NCBI Taxonomy" id="200361"/>
    <lineage>
        <taxon>Eukaryota</taxon>
        <taxon>Viridiplantae</taxon>
        <taxon>Streptophyta</taxon>
        <taxon>Embryophyta</taxon>
        <taxon>Tracheophyta</taxon>
        <taxon>Spermatophyta</taxon>
        <taxon>Magnoliopsida</taxon>
        <taxon>Liliopsida</taxon>
        <taxon>Poales</taxon>
        <taxon>Poaceae</taxon>
        <taxon>BOP clade</taxon>
        <taxon>Pooideae</taxon>
        <taxon>Triticodae</taxon>
        <taxon>Triticeae</taxon>
        <taxon>Triticinae</taxon>
        <taxon>Aegilops</taxon>
    </lineage>
</organism>
<reference evidence="2" key="1">
    <citation type="journal article" date="2014" name="Science">
        <title>Ancient hybridizations among the ancestral genomes of bread wheat.</title>
        <authorList>
            <consortium name="International Wheat Genome Sequencing Consortium,"/>
            <person name="Marcussen T."/>
            <person name="Sandve S.R."/>
            <person name="Heier L."/>
            <person name="Spannagl M."/>
            <person name="Pfeifer M."/>
            <person name="Jakobsen K.S."/>
            <person name="Wulff B.B."/>
            <person name="Steuernagel B."/>
            <person name="Mayer K.F."/>
            <person name="Olsen O.A."/>
        </authorList>
    </citation>
    <scope>NUCLEOTIDE SEQUENCE [LARGE SCALE GENOMIC DNA]</scope>
    <source>
        <strain evidence="2">cv. AL8/78</strain>
    </source>
</reference>
<dbReference type="GO" id="GO:0000055">
    <property type="term" value="P:ribosomal large subunit export from nucleus"/>
    <property type="evidence" value="ECO:0007669"/>
    <property type="project" value="TreeGrafter"/>
</dbReference>
<dbReference type="Proteomes" id="UP000015105">
    <property type="component" value="Chromosome 6D"/>
</dbReference>
<reference evidence="1" key="4">
    <citation type="submission" date="2019-03" db="UniProtKB">
        <authorList>
            <consortium name="EnsemblPlants"/>
        </authorList>
    </citation>
    <scope>IDENTIFICATION</scope>
</reference>
<reference evidence="2" key="2">
    <citation type="journal article" date="2017" name="Nat. Plants">
        <title>The Aegilops tauschii genome reveals multiple impacts of transposons.</title>
        <authorList>
            <person name="Zhao G."/>
            <person name="Zou C."/>
            <person name="Li K."/>
            <person name="Wang K."/>
            <person name="Li T."/>
            <person name="Gao L."/>
            <person name="Zhang X."/>
            <person name="Wang H."/>
            <person name="Yang Z."/>
            <person name="Liu X."/>
            <person name="Jiang W."/>
            <person name="Mao L."/>
            <person name="Kong X."/>
            <person name="Jiao Y."/>
            <person name="Jia J."/>
        </authorList>
    </citation>
    <scope>NUCLEOTIDE SEQUENCE [LARGE SCALE GENOMIC DNA]</scope>
    <source>
        <strain evidence="2">cv. AL8/78</strain>
    </source>
</reference>
<accession>A0A453NPY5</accession>
<dbReference type="Gramene" id="AET6Gv20443600.1">
    <property type="protein sequence ID" value="AET6Gv20443600.1"/>
    <property type="gene ID" value="AET6Gv20443600"/>
</dbReference>
<name>A0A453NPY5_AEGTS</name>
<dbReference type="InterPro" id="IPR045065">
    <property type="entry name" value="XPO1/5"/>
</dbReference>
<reference evidence="1" key="5">
    <citation type="journal article" date="2021" name="G3 (Bethesda)">
        <title>Aegilops tauschii genome assembly Aet v5.0 features greater sequence contiguity and improved annotation.</title>
        <authorList>
            <person name="Wang L."/>
            <person name="Zhu T."/>
            <person name="Rodriguez J.C."/>
            <person name="Deal K.R."/>
            <person name="Dubcovsky J."/>
            <person name="McGuire P.E."/>
            <person name="Lux T."/>
            <person name="Spannagl M."/>
            <person name="Mayer K.F.X."/>
            <person name="Baldrich P."/>
            <person name="Meyers B.C."/>
            <person name="Huo N."/>
            <person name="Gu Y.Q."/>
            <person name="Zhou H."/>
            <person name="Devos K.M."/>
            <person name="Bennetzen J.L."/>
            <person name="Unver T."/>
            <person name="Budak H."/>
            <person name="Gulick P.J."/>
            <person name="Galiba G."/>
            <person name="Kalapos B."/>
            <person name="Nelson D.R."/>
            <person name="Li P."/>
            <person name="You F.M."/>
            <person name="Luo M.C."/>
            <person name="Dvorak J."/>
        </authorList>
    </citation>
    <scope>NUCLEOTIDE SEQUENCE [LARGE SCALE GENOMIC DNA]</scope>
    <source>
        <strain evidence="1">cv. AL8/78</strain>
    </source>
</reference>
<reference evidence="1" key="3">
    <citation type="journal article" date="2017" name="Nature">
        <title>Genome sequence of the progenitor of the wheat D genome Aegilops tauschii.</title>
        <authorList>
            <person name="Luo M.C."/>
            <person name="Gu Y.Q."/>
            <person name="Puiu D."/>
            <person name="Wang H."/>
            <person name="Twardziok S.O."/>
            <person name="Deal K.R."/>
            <person name="Huo N."/>
            <person name="Zhu T."/>
            <person name="Wang L."/>
            <person name="Wang Y."/>
            <person name="McGuire P.E."/>
            <person name="Liu S."/>
            <person name="Long H."/>
            <person name="Ramasamy R.K."/>
            <person name="Rodriguez J.C."/>
            <person name="Van S.L."/>
            <person name="Yuan L."/>
            <person name="Wang Z."/>
            <person name="Xia Z."/>
            <person name="Xiao L."/>
            <person name="Anderson O.D."/>
            <person name="Ouyang S."/>
            <person name="Liang Y."/>
            <person name="Zimin A.V."/>
            <person name="Pertea G."/>
            <person name="Qi P."/>
            <person name="Bennetzen J.L."/>
            <person name="Dai X."/>
            <person name="Dawson M.W."/>
            <person name="Muller H.G."/>
            <person name="Kugler K."/>
            <person name="Rivarola-Duarte L."/>
            <person name="Spannagl M."/>
            <person name="Mayer K.F.X."/>
            <person name="Lu F.H."/>
            <person name="Bevan M.W."/>
            <person name="Leroy P."/>
            <person name="Li P."/>
            <person name="You F.M."/>
            <person name="Sun Q."/>
            <person name="Liu Z."/>
            <person name="Lyons E."/>
            <person name="Wicker T."/>
            <person name="Salzberg S.L."/>
            <person name="Devos K.M."/>
            <person name="Dvorak J."/>
        </authorList>
    </citation>
    <scope>NUCLEOTIDE SEQUENCE [LARGE SCALE GENOMIC DNA]</scope>
    <source>
        <strain evidence="1">cv. AL8/78</strain>
    </source>
</reference>